<dbReference type="PROSITE" id="PS01032">
    <property type="entry name" value="PPM_1"/>
    <property type="match status" value="1"/>
</dbReference>
<organism evidence="6 7">
    <name type="scientific">Oikopleura dioica</name>
    <name type="common">Tunicate</name>
    <dbReference type="NCBI Taxonomy" id="34765"/>
    <lineage>
        <taxon>Eukaryota</taxon>
        <taxon>Metazoa</taxon>
        <taxon>Chordata</taxon>
        <taxon>Tunicata</taxon>
        <taxon>Appendicularia</taxon>
        <taxon>Copelata</taxon>
        <taxon>Oikopleuridae</taxon>
        <taxon>Oikopleura</taxon>
    </lineage>
</organism>
<dbReference type="InterPro" id="IPR036457">
    <property type="entry name" value="PPM-type-like_dom_sf"/>
</dbReference>
<dbReference type="PANTHER" id="PTHR47992">
    <property type="entry name" value="PROTEIN PHOSPHATASE"/>
    <property type="match status" value="1"/>
</dbReference>
<dbReference type="InterPro" id="IPR001932">
    <property type="entry name" value="PPM-type_phosphatase-like_dom"/>
</dbReference>
<dbReference type="SUPFAM" id="SSF81606">
    <property type="entry name" value="PP2C-like"/>
    <property type="match status" value="1"/>
</dbReference>
<comment type="similarity">
    <text evidence="4">Belongs to the PP2C family.</text>
</comment>
<dbReference type="InterPro" id="IPR000222">
    <property type="entry name" value="PP2C_BS"/>
</dbReference>
<gene>
    <name evidence="6" type="ORF">OKIOD_LOCUS6016</name>
</gene>
<keyword evidence="2 4" id="KW-0378">Hydrolase</keyword>
<dbReference type="Gene3D" id="3.60.40.10">
    <property type="entry name" value="PPM-type phosphatase domain"/>
    <property type="match status" value="1"/>
</dbReference>
<name>A0ABN7SG50_OIKDI</name>
<keyword evidence="7" id="KW-1185">Reference proteome</keyword>
<dbReference type="Pfam" id="PF00481">
    <property type="entry name" value="PP2C"/>
    <property type="match status" value="1"/>
</dbReference>
<dbReference type="InterPro" id="IPR015655">
    <property type="entry name" value="PP2C"/>
</dbReference>
<protein>
    <submittedName>
        <fullName evidence="6">Oidioi.mRNA.OKI2018_I69.XSR.g14458.t1.cds</fullName>
    </submittedName>
</protein>
<feature type="domain" description="PPM-type phosphatase" evidence="5">
    <location>
        <begin position="1"/>
        <end position="203"/>
    </location>
</feature>
<keyword evidence="3 4" id="KW-0904">Protein phosphatase</keyword>
<dbReference type="Proteomes" id="UP001158576">
    <property type="component" value="Chromosome XSR"/>
</dbReference>
<dbReference type="PROSITE" id="PS51746">
    <property type="entry name" value="PPM_2"/>
    <property type="match status" value="1"/>
</dbReference>
<reference evidence="6 7" key="1">
    <citation type="submission" date="2021-04" db="EMBL/GenBank/DDBJ databases">
        <authorList>
            <person name="Bliznina A."/>
        </authorList>
    </citation>
    <scope>NUCLEOTIDE SEQUENCE [LARGE SCALE GENOMIC DNA]</scope>
</reference>
<proteinExistence type="inferred from homology"/>
<evidence type="ECO:0000259" key="5">
    <source>
        <dbReference type="PROSITE" id="PS51746"/>
    </source>
</evidence>
<evidence type="ECO:0000256" key="3">
    <source>
        <dbReference type="ARBA" id="ARBA00022912"/>
    </source>
</evidence>
<keyword evidence="1" id="KW-0479">Metal-binding</keyword>
<evidence type="ECO:0000256" key="4">
    <source>
        <dbReference type="RuleBase" id="RU003465"/>
    </source>
</evidence>
<sequence>MEIYAIFDGHGGFSAAEFASCLLVPQVQNQLASSHGEDQIINTFGNLQKMIEDSISDRSGSTAALYIETRGKSIFSWVGDSSILGIDECSEMRESISKNGAVITGSKGNYRVNGELGVARALGKSGPRPAISAKPSVREFSSSVIKDRYKWICLVTDGVTDVLSLKQIAGLVQGKPESPSINVLKSALAAGAADNLSCIVVEIRGD</sequence>
<dbReference type="SMART" id="SM00332">
    <property type="entry name" value="PP2Cc"/>
    <property type="match status" value="1"/>
</dbReference>
<evidence type="ECO:0000313" key="7">
    <source>
        <dbReference type="Proteomes" id="UP001158576"/>
    </source>
</evidence>
<evidence type="ECO:0000256" key="2">
    <source>
        <dbReference type="ARBA" id="ARBA00022801"/>
    </source>
</evidence>
<dbReference type="EMBL" id="OU015569">
    <property type="protein sequence ID" value="CAG5096056.1"/>
    <property type="molecule type" value="Genomic_DNA"/>
</dbReference>
<dbReference type="CDD" id="cd00143">
    <property type="entry name" value="PP2Cc"/>
    <property type="match status" value="1"/>
</dbReference>
<evidence type="ECO:0000313" key="6">
    <source>
        <dbReference type="EMBL" id="CAG5096056.1"/>
    </source>
</evidence>
<evidence type="ECO:0000256" key="1">
    <source>
        <dbReference type="ARBA" id="ARBA00022723"/>
    </source>
</evidence>
<accession>A0ABN7SG50</accession>